<proteinExistence type="predicted"/>
<sequence>MLRLRHRLPDALDADPPQNGGEALALIGEAAVERSAIDAEAGGDGAGRTPVLLQHLSYHLGDAGGDAVARSLQDWLQMLQGEPAQERRRRYQGAEKDRPADYDAREYLSKAHGAVEEARHLVAPCRFRMREADKLGLECTADQPAYLHGHADHAELRRLD</sequence>
<comment type="caution">
    <text evidence="2">The sequence shown here is derived from an EMBL/GenBank/DDBJ whole genome shotgun (WGS) entry which is preliminary data.</text>
</comment>
<evidence type="ECO:0000313" key="3">
    <source>
        <dbReference type="Proteomes" id="UP000032680"/>
    </source>
</evidence>
<feature type="region of interest" description="Disordered" evidence="1">
    <location>
        <begin position="1"/>
        <end position="20"/>
    </location>
</feature>
<name>A0A0D6P9I7_9PROT</name>
<evidence type="ECO:0000313" key="2">
    <source>
        <dbReference type="EMBL" id="GAN77529.1"/>
    </source>
</evidence>
<dbReference type="AlphaFoldDB" id="A0A0D6P9I7"/>
<evidence type="ECO:0000256" key="1">
    <source>
        <dbReference type="SAM" id="MobiDB-lite"/>
    </source>
</evidence>
<organism evidence="2 3">
    <name type="scientific">Acidisphaera rubrifaciens HS-AP3</name>
    <dbReference type="NCBI Taxonomy" id="1231350"/>
    <lineage>
        <taxon>Bacteria</taxon>
        <taxon>Pseudomonadati</taxon>
        <taxon>Pseudomonadota</taxon>
        <taxon>Alphaproteobacteria</taxon>
        <taxon>Acetobacterales</taxon>
        <taxon>Acetobacteraceae</taxon>
        <taxon>Acidisphaera</taxon>
    </lineage>
</organism>
<gene>
    <name evidence="2" type="ORF">Asru_0359_02</name>
</gene>
<reference evidence="2 3" key="1">
    <citation type="submission" date="2012-11" db="EMBL/GenBank/DDBJ databases">
        <title>Whole genome sequence of Acidisphaera rubrifaciens HS-AP3.</title>
        <authorList>
            <person name="Azuma Y."/>
            <person name="Higashiura N."/>
            <person name="Hirakawa H."/>
            <person name="Matsushita K."/>
        </authorList>
    </citation>
    <scope>NUCLEOTIDE SEQUENCE [LARGE SCALE GENOMIC DNA]</scope>
    <source>
        <strain evidence="2 3">HS-AP3</strain>
    </source>
</reference>
<dbReference type="Proteomes" id="UP000032680">
    <property type="component" value="Unassembled WGS sequence"/>
</dbReference>
<protein>
    <submittedName>
        <fullName evidence="2">Uncharacterized protein</fullName>
    </submittedName>
</protein>
<keyword evidence="3" id="KW-1185">Reference proteome</keyword>
<dbReference type="EMBL" id="BANB01000359">
    <property type="protein sequence ID" value="GAN77529.1"/>
    <property type="molecule type" value="Genomic_DNA"/>
</dbReference>
<accession>A0A0D6P9I7</accession>